<dbReference type="InterPro" id="IPR003423">
    <property type="entry name" value="OMP_efflux"/>
</dbReference>
<evidence type="ECO:0000256" key="3">
    <source>
        <dbReference type="SAM" id="SignalP"/>
    </source>
</evidence>
<comment type="caution">
    <text evidence="4">The sequence shown here is derived from an EMBL/GenBank/DDBJ whole genome shotgun (WGS) entry which is preliminary data.</text>
</comment>
<dbReference type="EMBL" id="LWLG01000015">
    <property type="protein sequence ID" value="OAQ20154.1"/>
    <property type="molecule type" value="Genomic_DNA"/>
</dbReference>
<feature type="chain" id="PRO_5008100200" evidence="3">
    <location>
        <begin position="22"/>
        <end position="467"/>
    </location>
</feature>
<evidence type="ECO:0000256" key="1">
    <source>
        <dbReference type="ARBA" id="ARBA00007613"/>
    </source>
</evidence>
<feature type="signal peptide" evidence="3">
    <location>
        <begin position="1"/>
        <end position="21"/>
    </location>
</feature>
<evidence type="ECO:0000313" key="4">
    <source>
        <dbReference type="EMBL" id="OAQ20154.1"/>
    </source>
</evidence>
<dbReference type="OrthoDB" id="9791261at2"/>
<accession>A0A179D252</accession>
<comment type="similarity">
    <text evidence="1">Belongs to the outer membrane factor (OMF) (TC 1.B.17) family.</text>
</comment>
<protein>
    <submittedName>
        <fullName evidence="4">Heavy metal RND efflux outer membrane protein, CzcC family</fullName>
    </submittedName>
</protein>
<dbReference type="PROSITE" id="PS51257">
    <property type="entry name" value="PROKAR_LIPOPROTEIN"/>
    <property type="match status" value="1"/>
</dbReference>
<dbReference type="InterPro" id="IPR010131">
    <property type="entry name" value="MdtP/NodT-like"/>
</dbReference>
<dbReference type="GO" id="GO:0015562">
    <property type="term" value="F:efflux transmembrane transporter activity"/>
    <property type="evidence" value="ECO:0007669"/>
    <property type="project" value="InterPro"/>
</dbReference>
<feature type="coiled-coil region" evidence="2">
    <location>
        <begin position="183"/>
        <end position="234"/>
    </location>
</feature>
<name>A0A179D252_9BACT</name>
<evidence type="ECO:0000313" key="5">
    <source>
        <dbReference type="Proteomes" id="UP000078390"/>
    </source>
</evidence>
<keyword evidence="2" id="KW-0175">Coiled coil</keyword>
<dbReference type="Pfam" id="PF02321">
    <property type="entry name" value="OEP"/>
    <property type="match status" value="1"/>
</dbReference>
<dbReference type="RefSeq" id="WP_068671433.1">
    <property type="nucleotide sequence ID" value="NZ_LWLG01000015.1"/>
</dbReference>
<reference evidence="4 5" key="1">
    <citation type="submission" date="2016-04" db="EMBL/GenBank/DDBJ databases">
        <title>Genome analysis of Thermosulfurimonas dismutans, the first thermophilic sulfur-disproportionating bacterium of the phylum Thermodesulfobacteria.</title>
        <authorList>
            <person name="Mardanov A.V."/>
            <person name="Beletsky A.V."/>
            <person name="Kadnikov V.V."/>
            <person name="Slobodkin A.I."/>
            <person name="Ravin N.V."/>
        </authorList>
    </citation>
    <scope>NUCLEOTIDE SEQUENCE [LARGE SCALE GENOMIC DNA]</scope>
    <source>
        <strain evidence="4 5">S95</strain>
    </source>
</reference>
<keyword evidence="5" id="KW-1185">Reference proteome</keyword>
<dbReference type="Gene3D" id="1.20.1600.10">
    <property type="entry name" value="Outer membrane efflux proteins (OEP)"/>
    <property type="match status" value="1"/>
</dbReference>
<keyword evidence="3" id="KW-0732">Signal</keyword>
<dbReference type="Proteomes" id="UP000078390">
    <property type="component" value="Unassembled WGS sequence"/>
</dbReference>
<evidence type="ECO:0000256" key="2">
    <source>
        <dbReference type="SAM" id="Coils"/>
    </source>
</evidence>
<proteinExistence type="inferred from homology"/>
<dbReference type="SUPFAM" id="SSF56954">
    <property type="entry name" value="Outer membrane efflux proteins (OEP)"/>
    <property type="match status" value="1"/>
</dbReference>
<dbReference type="PANTHER" id="PTHR30203">
    <property type="entry name" value="OUTER MEMBRANE CATION EFFLUX PROTEIN"/>
    <property type="match status" value="1"/>
</dbReference>
<gene>
    <name evidence="4" type="ORF">TDIS_1780</name>
</gene>
<dbReference type="PATRIC" id="fig|999894.6.peg.1778"/>
<organism evidence="4 5">
    <name type="scientific">Thermosulfurimonas dismutans</name>
    <dbReference type="NCBI Taxonomy" id="999894"/>
    <lineage>
        <taxon>Bacteria</taxon>
        <taxon>Pseudomonadati</taxon>
        <taxon>Thermodesulfobacteriota</taxon>
        <taxon>Thermodesulfobacteria</taxon>
        <taxon>Thermodesulfobacteriales</taxon>
        <taxon>Thermodesulfobacteriaceae</taxon>
        <taxon>Thermosulfurimonas</taxon>
    </lineage>
</organism>
<dbReference type="AlphaFoldDB" id="A0A179D252"/>
<sequence>MKKYRKFCILFLFMLSGCAVYHPLPLDRKAEEAVLKGPDTEALEIEASRIKHPLLKPVEFDLKDGLSPDEAAILAVVANPELRAVRDEKKIASAQLLQAGLLPNPQLALSYEVPTAGVTSGTVNAYSLQLDWEITALLTRGARVSSARAERAAVDLNVAWKEWQVAEAAKLHALRLLWAERKVALLREAERELKKNLALVERAVSLGEKTALDLAAARATYQKIRLDLETAREERARERLTLNRVLGFPPNTYLKIQKDVRLLSWPPPIKREKLLSGLAERRLDLLALKMSYQAQDERLRAAVLSQFPKIGIGLIRAKDTGDVITTGLAVSIELPFFDRGQAHIALEEATRKKLYDEYLARLFSARAEVAEILEKMAFVRRKIVASEEAVAALERLLVTYKEALHQGNADLLGYYRLQNELLLKRLELLRLRQTQSDLGVALEIASGVYLPMRCKTLGIVNPKGDMK</sequence>
<dbReference type="STRING" id="999894.TDIS_1780"/>
<dbReference type="PANTHER" id="PTHR30203:SF24">
    <property type="entry name" value="BLR4935 PROTEIN"/>
    <property type="match status" value="1"/>
</dbReference>